<comment type="caution">
    <text evidence="1">The sequence shown here is derived from an EMBL/GenBank/DDBJ whole genome shotgun (WGS) entry which is preliminary data.</text>
</comment>
<dbReference type="Proteomes" id="UP001620295">
    <property type="component" value="Unassembled WGS sequence"/>
</dbReference>
<dbReference type="RefSeq" id="WP_358634918.1">
    <property type="nucleotide sequence ID" value="NZ_JBFAEV010000006.1"/>
</dbReference>
<name>A0ABW8LVG3_9ACTN</name>
<keyword evidence="2" id="KW-1185">Reference proteome</keyword>
<reference evidence="1 2" key="1">
    <citation type="submission" date="2024-11" db="EMBL/GenBank/DDBJ databases">
        <title>The Natural Products Discovery Center: Release of the First 8490 Sequenced Strains for Exploring Actinobacteria Biosynthetic Diversity.</title>
        <authorList>
            <person name="Kalkreuter E."/>
            <person name="Kautsar S.A."/>
            <person name="Yang D."/>
            <person name="Bader C.D."/>
            <person name="Teijaro C.N."/>
            <person name="Fluegel L."/>
            <person name="Davis C.M."/>
            <person name="Simpson J.R."/>
            <person name="Lauterbach L."/>
            <person name="Steele A.D."/>
            <person name="Gui C."/>
            <person name="Meng S."/>
            <person name="Li G."/>
            <person name="Viehrig K."/>
            <person name="Ye F."/>
            <person name="Su P."/>
            <person name="Kiefer A.F."/>
            <person name="Nichols A."/>
            <person name="Cepeda A.J."/>
            <person name="Yan W."/>
            <person name="Fan B."/>
            <person name="Jiang Y."/>
            <person name="Adhikari A."/>
            <person name="Zheng C.-J."/>
            <person name="Schuster L."/>
            <person name="Cowan T.M."/>
            <person name="Smanski M.J."/>
            <person name="Chevrette M.G."/>
            <person name="De Carvalho L.P.S."/>
            <person name="Shen B."/>
        </authorList>
    </citation>
    <scope>NUCLEOTIDE SEQUENCE [LARGE SCALE GENOMIC DNA]</scope>
    <source>
        <strain evidence="1 2">NPDC020863</strain>
    </source>
</reference>
<gene>
    <name evidence="1" type="ORF">ACI2L5_33775</name>
</gene>
<evidence type="ECO:0000313" key="1">
    <source>
        <dbReference type="EMBL" id="MFK4269868.1"/>
    </source>
</evidence>
<protein>
    <submittedName>
        <fullName evidence="1">Uncharacterized protein</fullName>
    </submittedName>
</protein>
<accession>A0ABW8LVG3</accession>
<dbReference type="EMBL" id="JBJDQH010000012">
    <property type="protein sequence ID" value="MFK4269868.1"/>
    <property type="molecule type" value="Genomic_DNA"/>
</dbReference>
<sequence>MSLKPIWRSPTALTRSRMAWESATVWSSRVSMKTNSVMVFFADCGGDVMWCSG</sequence>
<proteinExistence type="predicted"/>
<organism evidence="1 2">
    <name type="scientific">Streptomyces milbemycinicus</name>
    <dbReference type="NCBI Taxonomy" id="476552"/>
    <lineage>
        <taxon>Bacteria</taxon>
        <taxon>Bacillati</taxon>
        <taxon>Actinomycetota</taxon>
        <taxon>Actinomycetes</taxon>
        <taxon>Kitasatosporales</taxon>
        <taxon>Streptomycetaceae</taxon>
        <taxon>Streptomyces</taxon>
    </lineage>
</organism>
<evidence type="ECO:0000313" key="2">
    <source>
        <dbReference type="Proteomes" id="UP001620295"/>
    </source>
</evidence>